<evidence type="ECO:0000313" key="1">
    <source>
        <dbReference type="EMBL" id="KAK2953841.1"/>
    </source>
</evidence>
<protein>
    <submittedName>
        <fullName evidence="1">Uncharacterized protein</fullName>
    </submittedName>
</protein>
<proteinExistence type="predicted"/>
<evidence type="ECO:0000313" key="2">
    <source>
        <dbReference type="Proteomes" id="UP001281761"/>
    </source>
</evidence>
<gene>
    <name evidence="1" type="ORF">BLNAU_11244</name>
</gene>
<dbReference type="Proteomes" id="UP001281761">
    <property type="component" value="Unassembled WGS sequence"/>
</dbReference>
<dbReference type="SUPFAM" id="SSF51126">
    <property type="entry name" value="Pectin lyase-like"/>
    <property type="match status" value="1"/>
</dbReference>
<name>A0ABQ9XN44_9EUKA</name>
<accession>A0ABQ9XN44</accession>
<organism evidence="1 2">
    <name type="scientific">Blattamonas nauphoetae</name>
    <dbReference type="NCBI Taxonomy" id="2049346"/>
    <lineage>
        <taxon>Eukaryota</taxon>
        <taxon>Metamonada</taxon>
        <taxon>Preaxostyla</taxon>
        <taxon>Oxymonadida</taxon>
        <taxon>Blattamonas</taxon>
    </lineage>
</organism>
<reference evidence="1 2" key="1">
    <citation type="journal article" date="2022" name="bioRxiv">
        <title>Genomics of Preaxostyla Flagellates Illuminates Evolutionary Transitions and the Path Towards Mitochondrial Loss.</title>
        <authorList>
            <person name="Novak L.V.F."/>
            <person name="Treitli S.C."/>
            <person name="Pyrih J."/>
            <person name="Halakuc P."/>
            <person name="Pipaliya S.V."/>
            <person name="Vacek V."/>
            <person name="Brzon O."/>
            <person name="Soukal P."/>
            <person name="Eme L."/>
            <person name="Dacks J.B."/>
            <person name="Karnkowska A."/>
            <person name="Elias M."/>
            <person name="Hampl V."/>
        </authorList>
    </citation>
    <scope>NUCLEOTIDE SEQUENCE [LARGE SCALE GENOMIC DNA]</scope>
    <source>
        <strain evidence="1">NAU3</strain>
        <tissue evidence="1">Gut</tissue>
    </source>
</reference>
<dbReference type="InterPro" id="IPR011050">
    <property type="entry name" value="Pectin_lyase_fold/virulence"/>
</dbReference>
<sequence>MDTNTTNEFRCPDGQSNSEICTTTLVSSSFVNVSSLSLGSGIPTNRPRLTQKVIGCSMLRSTDHFRGTALRDMNMGGNVLCSNSSFAHCSSASDQNITQDGRLSWGDVNAGTQTFTSCTFRHMTCTTSNFVGGAAIALDQTQANLTISLCAFHNCTATGDDACGGAVCFVGRGETASPASTVTISQSSITDCSAQNGGGAVMVLNISSLSLDTCFFGGNSALAGGAFMYANISSLSVSNSSFVDNVASVVGGAAYSESPSSIVFTDVLFRDNVGPSGSDMVLMTKSEAIAANVTRCDSSSAIPTLIYTDGSSFFETDSTLLKQVTPGFLLSSCSVSHSGTESTVTIKTVNAVNGVMSVLLSGGLVPRLVSVPFGSTGSTTGTGTTTTDVLPSTNEYSLEAAVLAGYRLESQLAGADASLITPNTTKIDLKGMKLVSGSYSMIVEDASGTPTIISLTLLGSTTLSTTVSLYPIDSAELKYGTKYTVISVLRDTTSLAVKDGLSFTTPDEPARIVGIWAELDSSGNMTLVTLRGRQIVTGSYTVRLNSESGPSFSISFSDGVSDERNSSVATVPIFGDSPILSFGTTYTLFSVVPTSSPSTPLLIDPNPNSFLISEPSRLVSISPVLAASLETVTLTFGGRSFDVGSFTVKLFVTSPTLGIPFDVACSTVSETELTLILPISSHDLSNVEFGDVLSVLSLKNGSSSAILEMSTFSIPHPPRVDTASFSFCSDLNTTFSVTLRGTDLPSHERFVVVLDSSHSFEVVITNSCSGTSAEMAIGWTDSLQYDTEYRIVSIRNEETGRNVFIDSPSFCSPFRFGLFRNES</sequence>
<dbReference type="EMBL" id="JARBJD010000086">
    <property type="protein sequence ID" value="KAK2953841.1"/>
    <property type="molecule type" value="Genomic_DNA"/>
</dbReference>
<comment type="caution">
    <text evidence="1">The sequence shown here is derived from an EMBL/GenBank/DDBJ whole genome shotgun (WGS) entry which is preliminary data.</text>
</comment>
<keyword evidence="2" id="KW-1185">Reference proteome</keyword>